<evidence type="ECO:0008006" key="3">
    <source>
        <dbReference type="Google" id="ProtNLM"/>
    </source>
</evidence>
<comment type="caution">
    <text evidence="1">The sequence shown here is derived from an EMBL/GenBank/DDBJ whole genome shotgun (WGS) entry which is preliminary data.</text>
</comment>
<gene>
    <name evidence="1" type="ORF">FJR74_02735</name>
</gene>
<protein>
    <recommendedName>
        <fullName evidence="3">BTB domain-containing protein</fullName>
    </recommendedName>
</protein>
<sequence length="248" mass="29410">MLELKNINTIINNEYMGIQIIEIENPNLFLAQMFEYEYQTDSGSILLNSRETFISECYLLSNLTKANELYNFTSKNILYKTFIEDSHFDPEAILLANLINEYCEQYNLKFANNLLDFNLDKIKLLKAIININDNLLINKNILFKWLESSKNSTKQTIILNNFDNIKLKELLKHTNSFNFILFTNNMWKYCSDWDDLEACSFYYKNEFISFQDINLLKTFIFQQFPGISFETLASDFDIQNRIKKLLIQ</sequence>
<organism evidence="1 2">
    <name type="scientific">Metamycoplasma neophronis</name>
    <dbReference type="NCBI Taxonomy" id="872983"/>
    <lineage>
        <taxon>Bacteria</taxon>
        <taxon>Bacillati</taxon>
        <taxon>Mycoplasmatota</taxon>
        <taxon>Mycoplasmoidales</taxon>
        <taxon>Metamycoplasmataceae</taxon>
        <taxon>Metamycoplasma</taxon>
    </lineage>
</organism>
<name>A0ABY2YZ95_9BACT</name>
<reference evidence="1" key="1">
    <citation type="submission" date="2019-06" db="EMBL/GenBank/DDBJ databases">
        <title>Mycoplasma neophronis type strain whole genome sequence.</title>
        <authorList>
            <person name="Spergser J."/>
        </authorList>
    </citation>
    <scope>NUCLEOTIDE SEQUENCE [LARGE SCALE GENOMIC DNA]</scope>
    <source>
        <strain evidence="1">DSM 24097</strain>
    </source>
</reference>
<dbReference type="EMBL" id="VHHP01000008">
    <property type="protein sequence ID" value="TPR53353.1"/>
    <property type="molecule type" value="Genomic_DNA"/>
</dbReference>
<dbReference type="Proteomes" id="UP000316851">
    <property type="component" value="Unassembled WGS sequence"/>
</dbReference>
<proteinExistence type="predicted"/>
<evidence type="ECO:0000313" key="2">
    <source>
        <dbReference type="Proteomes" id="UP000316851"/>
    </source>
</evidence>
<dbReference type="RefSeq" id="WP_140915008.1">
    <property type="nucleotide sequence ID" value="NZ_VHHP01000008.1"/>
</dbReference>
<keyword evidence="2" id="KW-1185">Reference proteome</keyword>
<accession>A0ABY2YZ95</accession>
<evidence type="ECO:0000313" key="1">
    <source>
        <dbReference type="EMBL" id="TPR53353.1"/>
    </source>
</evidence>